<dbReference type="EMBL" id="JBHSWB010000001">
    <property type="protein sequence ID" value="MFC6661331.1"/>
    <property type="molecule type" value="Genomic_DNA"/>
</dbReference>
<gene>
    <name evidence="1" type="ORF">ACFP90_13980</name>
</gene>
<evidence type="ECO:0008006" key="3">
    <source>
        <dbReference type="Google" id="ProtNLM"/>
    </source>
</evidence>
<evidence type="ECO:0000313" key="2">
    <source>
        <dbReference type="Proteomes" id="UP001596317"/>
    </source>
</evidence>
<sequence length="161" mass="17759">MTLIADLLNTAFSRRKTSLDAIGALGLLLEEKRAKRPPGEDGGLLELLGPELATYRLSDAERTEIIEALSNAVLKQRKINHSMIWALNKSADERIFPVLATVLKRTLRVGSQEDAASEALNGLALFYPTSKSVLEEAARLGQGEVREQAQELLERLSLYDD</sequence>
<comment type="caution">
    <text evidence="1">The sequence shown here is derived from an EMBL/GenBank/DDBJ whole genome shotgun (WGS) entry which is preliminary data.</text>
</comment>
<reference evidence="2" key="1">
    <citation type="journal article" date="2019" name="Int. J. Syst. Evol. Microbiol.">
        <title>The Global Catalogue of Microorganisms (GCM) 10K type strain sequencing project: providing services to taxonomists for standard genome sequencing and annotation.</title>
        <authorList>
            <consortium name="The Broad Institute Genomics Platform"/>
            <consortium name="The Broad Institute Genome Sequencing Center for Infectious Disease"/>
            <person name="Wu L."/>
            <person name="Ma J."/>
        </authorList>
    </citation>
    <scope>NUCLEOTIDE SEQUENCE [LARGE SCALE GENOMIC DNA]</scope>
    <source>
        <strain evidence="2">CCUG 63830</strain>
    </source>
</reference>
<dbReference type="RefSeq" id="WP_224606911.1">
    <property type="nucleotide sequence ID" value="NZ_JAIQXV010000005.1"/>
</dbReference>
<accession>A0ABW1ZKP7</accession>
<proteinExistence type="predicted"/>
<organism evidence="1 2">
    <name type="scientific">Deinococcus multiflagellatus</name>
    <dbReference type="NCBI Taxonomy" id="1656887"/>
    <lineage>
        <taxon>Bacteria</taxon>
        <taxon>Thermotogati</taxon>
        <taxon>Deinococcota</taxon>
        <taxon>Deinococci</taxon>
        <taxon>Deinococcales</taxon>
        <taxon>Deinococcaceae</taxon>
        <taxon>Deinococcus</taxon>
    </lineage>
</organism>
<protein>
    <recommendedName>
        <fullName evidence="3">HEAT repeat domain-containing protein</fullName>
    </recommendedName>
</protein>
<name>A0ABW1ZKP7_9DEIO</name>
<keyword evidence="2" id="KW-1185">Reference proteome</keyword>
<dbReference type="Proteomes" id="UP001596317">
    <property type="component" value="Unassembled WGS sequence"/>
</dbReference>
<evidence type="ECO:0000313" key="1">
    <source>
        <dbReference type="EMBL" id="MFC6661331.1"/>
    </source>
</evidence>